<evidence type="ECO:0000313" key="2">
    <source>
        <dbReference type="EMBL" id="MEK8179454.1"/>
    </source>
</evidence>
<dbReference type="RefSeq" id="WP_187659567.1">
    <property type="nucleotide sequence ID" value="NZ_JACTAB010000001.1"/>
</dbReference>
<dbReference type="Proteomes" id="UP001491349">
    <property type="component" value="Unassembled WGS sequence"/>
</dbReference>
<reference evidence="2 3" key="1">
    <citation type="submission" date="2024-04" db="EMBL/GenBank/DDBJ databases">
        <title>draft genome sequnece of Flavobacterium buctense JCM 30750.</title>
        <authorList>
            <person name="Kim D.-U."/>
        </authorList>
    </citation>
    <scope>NUCLEOTIDE SEQUENCE [LARGE SCALE GENOMIC DNA]</scope>
    <source>
        <strain evidence="2 3">JCM 30750</strain>
    </source>
</reference>
<dbReference type="EMBL" id="JBBPCB010000001">
    <property type="protein sequence ID" value="MEK8179454.1"/>
    <property type="molecule type" value="Genomic_DNA"/>
</dbReference>
<feature type="chain" id="PRO_5045098556" evidence="1">
    <location>
        <begin position="20"/>
        <end position="160"/>
    </location>
</feature>
<evidence type="ECO:0000313" key="3">
    <source>
        <dbReference type="Proteomes" id="UP001491349"/>
    </source>
</evidence>
<feature type="signal peptide" evidence="1">
    <location>
        <begin position="1"/>
        <end position="19"/>
    </location>
</feature>
<evidence type="ECO:0000256" key="1">
    <source>
        <dbReference type="SAM" id="SignalP"/>
    </source>
</evidence>
<accession>A0ABU9DYI3</accession>
<proteinExistence type="predicted"/>
<comment type="caution">
    <text evidence="2">The sequence shown here is derived from an EMBL/GenBank/DDBJ whole genome shotgun (WGS) entry which is preliminary data.</text>
</comment>
<gene>
    <name evidence="2" type="ORF">WMW71_03795</name>
</gene>
<keyword evidence="3" id="KW-1185">Reference proteome</keyword>
<sequence>MKKIILLLTLVFGFNLASAQVDVIKKQVGETLKGKIVSVDDNVIVFTYQGQNVEYTIAKNAVEKITYGNTGQVVQTSNKIVITGEADWQKVQIVENVNHTAGLEVGVQLGTSADLANYQSGNGNSPVIKRLKMQAAKLGYQFILVTTDASSNRVAYGYKY</sequence>
<protein>
    <submittedName>
        <fullName evidence="2">Uncharacterized protein</fullName>
    </submittedName>
</protein>
<name>A0ABU9DYI3_9FLAO</name>
<organism evidence="2 3">
    <name type="scientific">Flavobacterium buctense</name>
    <dbReference type="NCBI Taxonomy" id="1648146"/>
    <lineage>
        <taxon>Bacteria</taxon>
        <taxon>Pseudomonadati</taxon>
        <taxon>Bacteroidota</taxon>
        <taxon>Flavobacteriia</taxon>
        <taxon>Flavobacteriales</taxon>
        <taxon>Flavobacteriaceae</taxon>
        <taxon>Flavobacterium</taxon>
    </lineage>
</organism>
<keyword evidence="1" id="KW-0732">Signal</keyword>